<evidence type="ECO:0000313" key="3">
    <source>
        <dbReference type="Proteomes" id="UP001558613"/>
    </source>
</evidence>
<keyword evidence="3" id="KW-1185">Reference proteome</keyword>
<evidence type="ECO:0000313" key="2">
    <source>
        <dbReference type="EMBL" id="KAL1271490.1"/>
    </source>
</evidence>
<proteinExistence type="predicted"/>
<dbReference type="EMBL" id="JAYMGO010000007">
    <property type="protein sequence ID" value="KAL1271490.1"/>
    <property type="molecule type" value="Genomic_DNA"/>
</dbReference>
<organism evidence="2 3">
    <name type="scientific">Cirrhinus molitorella</name>
    <name type="common">mud carp</name>
    <dbReference type="NCBI Taxonomy" id="172907"/>
    <lineage>
        <taxon>Eukaryota</taxon>
        <taxon>Metazoa</taxon>
        <taxon>Chordata</taxon>
        <taxon>Craniata</taxon>
        <taxon>Vertebrata</taxon>
        <taxon>Euteleostomi</taxon>
        <taxon>Actinopterygii</taxon>
        <taxon>Neopterygii</taxon>
        <taxon>Teleostei</taxon>
        <taxon>Ostariophysi</taxon>
        <taxon>Cypriniformes</taxon>
        <taxon>Cyprinidae</taxon>
        <taxon>Labeoninae</taxon>
        <taxon>Labeonini</taxon>
        <taxon>Cirrhinus</taxon>
    </lineage>
</organism>
<gene>
    <name evidence="2" type="ORF">QQF64_030506</name>
</gene>
<dbReference type="Proteomes" id="UP001558613">
    <property type="component" value="Unassembled WGS sequence"/>
</dbReference>
<reference evidence="2 3" key="1">
    <citation type="submission" date="2023-09" db="EMBL/GenBank/DDBJ databases">
        <authorList>
            <person name="Wang M."/>
        </authorList>
    </citation>
    <scope>NUCLEOTIDE SEQUENCE [LARGE SCALE GENOMIC DNA]</scope>
    <source>
        <strain evidence="2">GT-2023</strain>
        <tissue evidence="2">Liver</tissue>
    </source>
</reference>
<feature type="region of interest" description="Disordered" evidence="1">
    <location>
        <begin position="1"/>
        <end position="43"/>
    </location>
</feature>
<sequence length="112" mass="12733">MGFVSTGVPAERAHRSLQSNAWSVNRKHTEQAGPIPSLPSPPLHQHSLRLAHRHCFLWLAAKSMTRSENAKKLQGLEQKRFDLTDEYLSSVQMEEEEDEEGEKILPTLEARC</sequence>
<protein>
    <submittedName>
        <fullName evidence="2">Uncharacterized protein</fullName>
    </submittedName>
</protein>
<feature type="region of interest" description="Disordered" evidence="1">
    <location>
        <begin position="92"/>
        <end position="112"/>
    </location>
</feature>
<accession>A0ABR3N3J7</accession>
<evidence type="ECO:0000256" key="1">
    <source>
        <dbReference type="SAM" id="MobiDB-lite"/>
    </source>
</evidence>
<comment type="caution">
    <text evidence="2">The sequence shown here is derived from an EMBL/GenBank/DDBJ whole genome shotgun (WGS) entry which is preliminary data.</text>
</comment>
<name>A0ABR3N3J7_9TELE</name>